<dbReference type="PANTHER" id="PTHR46696:SF6">
    <property type="entry name" value="P450, PUTATIVE (EUROFUNG)-RELATED"/>
    <property type="match status" value="1"/>
</dbReference>
<dbReference type="EMBL" id="JAGINW010000001">
    <property type="protein sequence ID" value="MBP2327243.1"/>
    <property type="molecule type" value="Genomic_DNA"/>
</dbReference>
<dbReference type="PRINTS" id="PR00359">
    <property type="entry name" value="BP450"/>
</dbReference>
<dbReference type="Pfam" id="PF00067">
    <property type="entry name" value="p450"/>
    <property type="match status" value="1"/>
</dbReference>
<dbReference type="RefSeq" id="WP_209644217.1">
    <property type="nucleotide sequence ID" value="NZ_JAGINW010000001.1"/>
</dbReference>
<dbReference type="InterPro" id="IPR001128">
    <property type="entry name" value="Cyt_P450"/>
</dbReference>
<evidence type="ECO:0000313" key="3">
    <source>
        <dbReference type="EMBL" id="MBP2327243.1"/>
    </source>
</evidence>
<keyword evidence="2" id="KW-0560">Oxidoreductase</keyword>
<reference evidence="3 4" key="1">
    <citation type="submission" date="2021-03" db="EMBL/GenBank/DDBJ databases">
        <title>Sequencing the genomes of 1000 actinobacteria strains.</title>
        <authorList>
            <person name="Klenk H.-P."/>
        </authorList>
    </citation>
    <scope>NUCLEOTIDE SEQUENCE [LARGE SCALE GENOMIC DNA]</scope>
    <source>
        <strain evidence="3 4">DSM 46670</strain>
    </source>
</reference>
<keyword evidence="2" id="KW-0408">Iron</keyword>
<dbReference type="InterPro" id="IPR017972">
    <property type="entry name" value="Cyt_P450_CS"/>
</dbReference>
<keyword evidence="2" id="KW-0349">Heme</keyword>
<protein>
    <submittedName>
        <fullName evidence="3">Cytochrome P450</fullName>
    </submittedName>
</protein>
<dbReference type="CDD" id="cd11078">
    <property type="entry name" value="CYP130-like"/>
    <property type="match status" value="1"/>
</dbReference>
<dbReference type="PANTHER" id="PTHR46696">
    <property type="entry name" value="P450, PUTATIVE (EUROFUNG)-RELATED"/>
    <property type="match status" value="1"/>
</dbReference>
<name>A0ABS4TS60_9PSEU</name>
<dbReference type="InterPro" id="IPR036396">
    <property type="entry name" value="Cyt_P450_sf"/>
</dbReference>
<evidence type="ECO:0000256" key="2">
    <source>
        <dbReference type="RuleBase" id="RU000461"/>
    </source>
</evidence>
<dbReference type="InterPro" id="IPR002397">
    <property type="entry name" value="Cyt_P450_B"/>
</dbReference>
<comment type="similarity">
    <text evidence="1 2">Belongs to the cytochrome P450 family.</text>
</comment>
<keyword evidence="2" id="KW-0479">Metal-binding</keyword>
<gene>
    <name evidence="3" type="ORF">JOF56_007628</name>
</gene>
<organism evidence="3 4">
    <name type="scientific">Kibdelosporangium banguiense</name>
    <dbReference type="NCBI Taxonomy" id="1365924"/>
    <lineage>
        <taxon>Bacteria</taxon>
        <taxon>Bacillati</taxon>
        <taxon>Actinomycetota</taxon>
        <taxon>Actinomycetes</taxon>
        <taxon>Pseudonocardiales</taxon>
        <taxon>Pseudonocardiaceae</taxon>
        <taxon>Kibdelosporangium</taxon>
    </lineage>
</organism>
<proteinExistence type="inferred from homology"/>
<evidence type="ECO:0000256" key="1">
    <source>
        <dbReference type="ARBA" id="ARBA00010617"/>
    </source>
</evidence>
<keyword evidence="4" id="KW-1185">Reference proteome</keyword>
<comment type="caution">
    <text evidence="3">The sequence shown here is derived from an EMBL/GenBank/DDBJ whole genome shotgun (WGS) entry which is preliminary data.</text>
</comment>
<accession>A0ABS4TS60</accession>
<evidence type="ECO:0000313" key="4">
    <source>
        <dbReference type="Proteomes" id="UP001519332"/>
    </source>
</evidence>
<dbReference type="PRINTS" id="PR00385">
    <property type="entry name" value="P450"/>
</dbReference>
<dbReference type="Proteomes" id="UP001519332">
    <property type="component" value="Unassembled WGS sequence"/>
</dbReference>
<dbReference type="PROSITE" id="PS00086">
    <property type="entry name" value="CYTOCHROME_P450"/>
    <property type="match status" value="1"/>
</dbReference>
<sequence length="417" mass="46664">MVAPKTAACPVHSSFNPLSDNYLSDPYPTLSAVRDEVPVFFAPEVDMWVVTRYDDIDAIFRDPATFSASVGQRPVFPMSSEAQSILAKGFHAFPVMSDCDPPRHTRIRKHNMTGFSGRRIAKLEPKVLAKATQMFDGIRPGLVDLVDAVTYPLPAYMIFTFIGFPDEDMDTLKRWCGNRMLFSWGHPSPALQAEIATNMVHYWRYCENFVAERARSPQDDFTSDLIRIHQADPDSLSLHEITNIAYGLSFAGHETTTNFTSNAVHRLLTHREQWDAVVADQGLINNAIEETLRYDSSIIAWRRMATRPTTVGGVDIPGGAKLMLLLGAAGRDPGHFSAPEEFDIHRGDARRHLAFGKGIHYCIGAALARMEARIVLDLLATRAPEVRIVDDQEYTFPANISFRGPQQLWVQWPASDS</sequence>
<keyword evidence="2" id="KW-0503">Monooxygenase</keyword>
<dbReference type="SUPFAM" id="SSF48264">
    <property type="entry name" value="Cytochrome P450"/>
    <property type="match status" value="1"/>
</dbReference>
<dbReference type="Gene3D" id="1.10.630.10">
    <property type="entry name" value="Cytochrome P450"/>
    <property type="match status" value="1"/>
</dbReference>